<dbReference type="RefSeq" id="WP_235374996.1">
    <property type="nucleotide sequence ID" value="NZ_CP113864.1"/>
</dbReference>
<name>A0ABY7BIL5_9FIRM</name>
<evidence type="ECO:0000313" key="1">
    <source>
        <dbReference type="EMBL" id="WAM31194.1"/>
    </source>
</evidence>
<dbReference type="EMBL" id="CP113864">
    <property type="protein sequence ID" value="WAM31194.1"/>
    <property type="molecule type" value="Genomic_DNA"/>
</dbReference>
<protein>
    <submittedName>
        <fullName evidence="1">Uncharacterized protein</fullName>
    </submittedName>
</protein>
<sequence>MRNVVVKRALPKYEEYIRYLNGIETKLEFFVFQNKEHMGKRSLKMYNYILHQRSNNAIFLNNPFTENIHINCYLAYYVLKNIFKKYGITLKEKRIGIIGIERAKNQDFCMK</sequence>
<keyword evidence="2" id="KW-1185">Reference proteome</keyword>
<accession>A0ABY7BIL5</accession>
<dbReference type="Proteomes" id="UP001164745">
    <property type="component" value="Chromosome"/>
</dbReference>
<proteinExistence type="predicted"/>
<evidence type="ECO:0000313" key="2">
    <source>
        <dbReference type="Proteomes" id="UP001164745"/>
    </source>
</evidence>
<organism evidence="1 2">
    <name type="scientific">Caldicellulosiruptor naganoensis</name>
    <dbReference type="NCBI Taxonomy" id="29324"/>
    <lineage>
        <taxon>Bacteria</taxon>
        <taxon>Bacillati</taxon>
        <taxon>Bacillota</taxon>
        <taxon>Bacillota incertae sedis</taxon>
        <taxon>Caldicellulosiruptorales</taxon>
        <taxon>Caldicellulosiruptoraceae</taxon>
        <taxon>Caldicellulosiruptor</taxon>
    </lineage>
</organism>
<gene>
    <name evidence="1" type="ORF">OTJ99_002024</name>
</gene>
<reference evidence="1" key="1">
    <citation type="submission" date="2022-12" db="EMBL/GenBank/DDBJ databases">
        <authorList>
            <person name="Bing R.G."/>
            <person name="Willard D.J."/>
            <person name="Manesh M.J.H."/>
            <person name="Laemthong T."/>
            <person name="Crosby J.R."/>
            <person name="Kelly R.M."/>
        </authorList>
    </citation>
    <scope>NUCLEOTIDE SEQUENCE</scope>
    <source>
        <strain evidence="1">DSM 8991</strain>
    </source>
</reference>